<dbReference type="AlphaFoldDB" id="A0AAW0M775"/>
<comment type="caution">
    <text evidence="2">The sequence shown here is derived from an EMBL/GenBank/DDBJ whole genome shotgun (WGS) entry which is preliminary data.</text>
</comment>
<keyword evidence="3" id="KW-1185">Reference proteome</keyword>
<dbReference type="Proteomes" id="UP000237347">
    <property type="component" value="Unassembled WGS sequence"/>
</dbReference>
<evidence type="ECO:0000313" key="2">
    <source>
        <dbReference type="EMBL" id="KAK7859847.1"/>
    </source>
</evidence>
<evidence type="ECO:0000313" key="3">
    <source>
        <dbReference type="Proteomes" id="UP000237347"/>
    </source>
</evidence>
<name>A0AAW0M775_QUESU</name>
<feature type="region of interest" description="Disordered" evidence="1">
    <location>
        <begin position="1"/>
        <end position="21"/>
    </location>
</feature>
<accession>A0AAW0M775</accession>
<evidence type="ECO:0000256" key="1">
    <source>
        <dbReference type="SAM" id="MobiDB-lite"/>
    </source>
</evidence>
<organism evidence="2 3">
    <name type="scientific">Quercus suber</name>
    <name type="common">Cork oak</name>
    <dbReference type="NCBI Taxonomy" id="58331"/>
    <lineage>
        <taxon>Eukaryota</taxon>
        <taxon>Viridiplantae</taxon>
        <taxon>Streptophyta</taxon>
        <taxon>Embryophyta</taxon>
        <taxon>Tracheophyta</taxon>
        <taxon>Spermatophyta</taxon>
        <taxon>Magnoliopsida</taxon>
        <taxon>eudicotyledons</taxon>
        <taxon>Gunneridae</taxon>
        <taxon>Pentapetalae</taxon>
        <taxon>rosids</taxon>
        <taxon>fabids</taxon>
        <taxon>Fagales</taxon>
        <taxon>Fagaceae</taxon>
        <taxon>Quercus</taxon>
    </lineage>
</organism>
<dbReference type="EMBL" id="PKMF04000010">
    <property type="protein sequence ID" value="KAK7859847.1"/>
    <property type="molecule type" value="Genomic_DNA"/>
</dbReference>
<reference evidence="2 3" key="1">
    <citation type="journal article" date="2018" name="Sci. Data">
        <title>The draft genome sequence of cork oak.</title>
        <authorList>
            <person name="Ramos A.M."/>
            <person name="Usie A."/>
            <person name="Barbosa P."/>
            <person name="Barros P.M."/>
            <person name="Capote T."/>
            <person name="Chaves I."/>
            <person name="Simoes F."/>
            <person name="Abreu I."/>
            <person name="Carrasquinho I."/>
            <person name="Faro C."/>
            <person name="Guimaraes J.B."/>
            <person name="Mendonca D."/>
            <person name="Nobrega F."/>
            <person name="Rodrigues L."/>
            <person name="Saibo N.J.M."/>
            <person name="Varela M.C."/>
            <person name="Egas C."/>
            <person name="Matos J."/>
            <person name="Miguel C.M."/>
            <person name="Oliveira M.M."/>
            <person name="Ricardo C.P."/>
            <person name="Goncalves S."/>
        </authorList>
    </citation>
    <scope>NUCLEOTIDE SEQUENCE [LARGE SCALE GENOMIC DNA]</scope>
    <source>
        <strain evidence="3">cv. HL8</strain>
    </source>
</reference>
<sequence>MPTTVADSPSQGSVRTQSFLR</sequence>
<proteinExistence type="predicted"/>
<protein>
    <submittedName>
        <fullName evidence="2">Uncharacterized protein</fullName>
    </submittedName>
</protein>
<gene>
    <name evidence="2" type="ORF">CFP56_002210</name>
</gene>